<evidence type="ECO:0000259" key="2">
    <source>
        <dbReference type="Pfam" id="PF13963"/>
    </source>
</evidence>
<evidence type="ECO:0000313" key="3">
    <source>
        <dbReference type="EMBL" id="CAD6258562.1"/>
    </source>
</evidence>
<keyword evidence="4" id="KW-1185">Reference proteome</keyword>
<evidence type="ECO:0000313" key="4">
    <source>
        <dbReference type="Proteomes" id="UP000604825"/>
    </source>
</evidence>
<dbReference type="InterPro" id="IPR039266">
    <property type="entry name" value="EN-1/SPM"/>
</dbReference>
<name>A0A811QJL0_9POAL</name>
<proteinExistence type="predicted"/>
<dbReference type="AlphaFoldDB" id="A0A811QJL0"/>
<protein>
    <recommendedName>
        <fullName evidence="2">Transposase-associated domain-containing protein</fullName>
    </recommendedName>
</protein>
<reference evidence="3" key="1">
    <citation type="submission" date="2020-10" db="EMBL/GenBank/DDBJ databases">
        <authorList>
            <person name="Han B."/>
            <person name="Lu T."/>
            <person name="Zhao Q."/>
            <person name="Huang X."/>
            <person name="Zhao Y."/>
        </authorList>
    </citation>
    <scope>NUCLEOTIDE SEQUENCE</scope>
</reference>
<feature type="region of interest" description="Disordered" evidence="1">
    <location>
        <begin position="527"/>
        <end position="576"/>
    </location>
</feature>
<evidence type="ECO:0000256" key="1">
    <source>
        <dbReference type="SAM" id="MobiDB-lite"/>
    </source>
</evidence>
<dbReference type="PANTHER" id="PTHR33157">
    <property type="entry name" value="AUTONOMOUS TRANSPOSABLE ELEMENT EN-1 MOSAIC PROTEIN-RELATED"/>
    <property type="match status" value="1"/>
</dbReference>
<feature type="domain" description="Transposase-associated" evidence="2">
    <location>
        <begin position="4"/>
        <end position="83"/>
    </location>
</feature>
<organism evidence="3 4">
    <name type="scientific">Miscanthus lutarioriparius</name>
    <dbReference type="NCBI Taxonomy" id="422564"/>
    <lineage>
        <taxon>Eukaryota</taxon>
        <taxon>Viridiplantae</taxon>
        <taxon>Streptophyta</taxon>
        <taxon>Embryophyta</taxon>
        <taxon>Tracheophyta</taxon>
        <taxon>Spermatophyta</taxon>
        <taxon>Magnoliopsida</taxon>
        <taxon>Liliopsida</taxon>
        <taxon>Poales</taxon>
        <taxon>Poaceae</taxon>
        <taxon>PACMAD clade</taxon>
        <taxon>Panicoideae</taxon>
        <taxon>Andropogonodae</taxon>
        <taxon>Andropogoneae</taxon>
        <taxon>Saccharinae</taxon>
        <taxon>Miscanthus</taxon>
    </lineage>
</organism>
<dbReference type="Pfam" id="PF13963">
    <property type="entry name" value="Transpos_assoc"/>
    <property type="match status" value="1"/>
</dbReference>
<feature type="compositionally biased region" description="Basic and acidic residues" evidence="1">
    <location>
        <begin position="567"/>
        <end position="576"/>
    </location>
</feature>
<comment type="caution">
    <text evidence="3">The sequence shown here is derived from an EMBL/GenBank/DDBJ whole genome shotgun (WGS) entry which is preliminary data.</text>
</comment>
<dbReference type="InterPro" id="IPR029480">
    <property type="entry name" value="Transpos_assoc"/>
</dbReference>
<sequence>MVDREWMYSGWSRGQPPSHEWIENTNKFLDHAFSMLSLVENDTIKCPCAFCRNYARHKRFDVEMHLCKHGFRDDYKIWTSHGESHVEVGSDESSEEADRMDDMLVDLGVNHGPTSDDELTPSARAFYRMVASADQLVHENTTHSSLSAVARLLALKSQYNMSIAHFEANLELINELLPPESKVPKDFYQSKKLLEGLGMSYVKIDVCYNNCMLYYKDNKNKDNQFKYVAYNPKGLKYPSQVGAILKREYPGIIKKLFTVQLRHRVPADKILEAYLVRRVSNMVYQLCLEAVKMYFHLRDETCDDTRARTIELTEEQYLTCRLEWCSKSAWAWFCKYWTSDEYKRKRKIAQDCCMSSEDNAQNRGGSRNFLETQQLLEHTFGPEKSGTLNTYAVMKTGFKTVDSTGRASPIPSQKAQKRLDDYRQLVSDENSQELDGKALHIVGNGMKHGRVPIGDGAVDKAIVLIHSKSVGFKPINPTDYDRVLKENEQLKETNGILFEENSVNRALIMTILLLPHMVAPTRLMTNSGENIDERDDDGNNFHEDDQDGDGEDGDDSDSEGNGDDDPDKEREAMRKP</sequence>
<dbReference type="PANTHER" id="PTHR33157:SF10">
    <property type="entry name" value="TRANSPOSASE MUDR PLANT DOMAIN-CONTAINING PROTEIN"/>
    <property type="match status" value="1"/>
</dbReference>
<dbReference type="GO" id="GO:0032196">
    <property type="term" value="P:transposition"/>
    <property type="evidence" value="ECO:0007669"/>
    <property type="project" value="InterPro"/>
</dbReference>
<accession>A0A811QJL0</accession>
<dbReference type="OrthoDB" id="696437at2759"/>
<dbReference type="Proteomes" id="UP000604825">
    <property type="component" value="Unassembled WGS sequence"/>
</dbReference>
<gene>
    <name evidence="3" type="ORF">NCGR_LOCUS42032</name>
</gene>
<dbReference type="EMBL" id="CAJGYO010000010">
    <property type="protein sequence ID" value="CAD6258562.1"/>
    <property type="molecule type" value="Genomic_DNA"/>
</dbReference>
<feature type="compositionally biased region" description="Acidic residues" evidence="1">
    <location>
        <begin position="544"/>
        <end position="566"/>
    </location>
</feature>